<dbReference type="AlphaFoldDB" id="A0A1Y1ZQF8"/>
<comment type="caution">
    <text evidence="1">The sequence shown here is derived from an EMBL/GenBank/DDBJ whole genome shotgun (WGS) entry which is preliminary data.</text>
</comment>
<proteinExistence type="predicted"/>
<organism evidence="1 2">
    <name type="scientific">Clohesyomyces aquaticus</name>
    <dbReference type="NCBI Taxonomy" id="1231657"/>
    <lineage>
        <taxon>Eukaryota</taxon>
        <taxon>Fungi</taxon>
        <taxon>Dikarya</taxon>
        <taxon>Ascomycota</taxon>
        <taxon>Pezizomycotina</taxon>
        <taxon>Dothideomycetes</taxon>
        <taxon>Pleosporomycetidae</taxon>
        <taxon>Pleosporales</taxon>
        <taxon>Lindgomycetaceae</taxon>
        <taxon>Clohesyomyces</taxon>
    </lineage>
</organism>
<evidence type="ECO:0000313" key="1">
    <source>
        <dbReference type="EMBL" id="ORY12045.1"/>
    </source>
</evidence>
<keyword evidence="2" id="KW-1185">Reference proteome</keyword>
<evidence type="ECO:0000313" key="2">
    <source>
        <dbReference type="Proteomes" id="UP000193144"/>
    </source>
</evidence>
<gene>
    <name evidence="1" type="ORF">BCR34DRAFT_564452</name>
</gene>
<dbReference type="EMBL" id="MCFA01000055">
    <property type="protein sequence ID" value="ORY12045.1"/>
    <property type="molecule type" value="Genomic_DNA"/>
</dbReference>
<protein>
    <submittedName>
        <fullName evidence="1">Uncharacterized protein</fullName>
    </submittedName>
</protein>
<name>A0A1Y1ZQF8_9PLEO</name>
<accession>A0A1Y1ZQF8</accession>
<dbReference type="Proteomes" id="UP000193144">
    <property type="component" value="Unassembled WGS sequence"/>
</dbReference>
<reference evidence="1 2" key="1">
    <citation type="submission" date="2016-07" db="EMBL/GenBank/DDBJ databases">
        <title>Pervasive Adenine N6-methylation of Active Genes in Fungi.</title>
        <authorList>
            <consortium name="DOE Joint Genome Institute"/>
            <person name="Mondo S.J."/>
            <person name="Dannebaum R.O."/>
            <person name="Kuo R.C."/>
            <person name="Labutti K."/>
            <person name="Haridas S."/>
            <person name="Kuo A."/>
            <person name="Salamov A."/>
            <person name="Ahrendt S.R."/>
            <person name="Lipzen A."/>
            <person name="Sullivan W."/>
            <person name="Andreopoulos W.B."/>
            <person name="Clum A."/>
            <person name="Lindquist E."/>
            <person name="Daum C."/>
            <person name="Ramamoorthy G.K."/>
            <person name="Gryganskyi A."/>
            <person name="Culley D."/>
            <person name="Magnuson J.K."/>
            <person name="James T.Y."/>
            <person name="O'Malley M.A."/>
            <person name="Stajich J.E."/>
            <person name="Spatafora J.W."/>
            <person name="Visel A."/>
            <person name="Grigoriev I.V."/>
        </authorList>
    </citation>
    <scope>NUCLEOTIDE SEQUENCE [LARGE SCALE GENOMIC DNA]</scope>
    <source>
        <strain evidence="1 2">CBS 115471</strain>
    </source>
</reference>
<sequence length="64" mass="7545">MDSMYACLQPNRTRAWAYLFQRIDRASKHVRVPYDDHAISLHPHILPTPVCISYHVLPVLHQQH</sequence>